<dbReference type="AlphaFoldDB" id="V5ZAD4"/>
<dbReference type="GO" id="GO:0006355">
    <property type="term" value="P:regulation of DNA-templated transcription"/>
    <property type="evidence" value="ECO:0007669"/>
    <property type="project" value="InterPro"/>
</dbReference>
<name>V5ZAD4_9GAMM</name>
<dbReference type="Proteomes" id="UP000018217">
    <property type="component" value="Unassembled WGS sequence"/>
</dbReference>
<sequence>MMEVVIEEGIMDIYAQRLGSAKKIVLVTDDSYFYLGLKYSNPNSLTMTALGFDQFMKESVCADAILVIDMLSWVFFKSSNETSFYDKMIKNRKPEDVVMLTSNVFQEIITDMLYPGLCKVDRKLSSSFFSELASNKFKMNLAKWHPKFERKRGLTNREMNIILELFRGEKENEISLQLNICQKTVSAHKLSALSKVGCKNISHFFLLGRPFHRDLKLLLNAKSSSPSEKSMSASQ</sequence>
<dbReference type="InterPro" id="IPR016032">
    <property type="entry name" value="Sig_transdc_resp-reg_C-effctor"/>
</dbReference>
<dbReference type="InterPro" id="IPR036388">
    <property type="entry name" value="WH-like_DNA-bd_sf"/>
</dbReference>
<evidence type="ECO:0000313" key="3">
    <source>
        <dbReference type="EMBL" id="CCG88210.1"/>
    </source>
</evidence>
<evidence type="ECO:0000313" key="4">
    <source>
        <dbReference type="Proteomes" id="UP000018217"/>
    </source>
</evidence>
<dbReference type="EMBL" id="CAHS01000017">
    <property type="protein sequence ID" value="CCG88210.1"/>
    <property type="molecule type" value="Genomic_DNA"/>
</dbReference>
<feature type="domain" description="HTH luxR-type" evidence="2">
    <location>
        <begin position="151"/>
        <end position="208"/>
    </location>
</feature>
<keyword evidence="1" id="KW-0238">DNA-binding</keyword>
<evidence type="ECO:0000259" key="2">
    <source>
        <dbReference type="SMART" id="SM00421"/>
    </source>
</evidence>
<organism evidence="3 4">
    <name type="scientific">Erwinia piriflorinigrans CFBP 5888</name>
    <dbReference type="NCBI Taxonomy" id="1161919"/>
    <lineage>
        <taxon>Bacteria</taxon>
        <taxon>Pseudomonadati</taxon>
        <taxon>Pseudomonadota</taxon>
        <taxon>Gammaproteobacteria</taxon>
        <taxon>Enterobacterales</taxon>
        <taxon>Erwiniaceae</taxon>
        <taxon>Erwinia</taxon>
    </lineage>
</organism>
<dbReference type="SMART" id="SM00421">
    <property type="entry name" value="HTH_LUXR"/>
    <property type="match status" value="1"/>
</dbReference>
<dbReference type="STRING" id="1161919.EPIR_2847"/>
<reference evidence="3 4" key="1">
    <citation type="journal article" date="2013" name="Syst. Appl. Microbiol.">
        <title>Phylogenetic position and virulence apparatus of the pear flower necrosis pathogen Erwinia piriflorinigrans CFBP 5888T as assessed by comparative genomics.</title>
        <authorList>
            <person name="Smits T.H."/>
            <person name="Rezzonico F."/>
            <person name="Lopez M.M."/>
            <person name="Blom J."/>
            <person name="Goesmann A."/>
            <person name="Frey J.E."/>
            <person name="Duffy B."/>
        </authorList>
    </citation>
    <scope>NUCLEOTIDE SEQUENCE [LARGE SCALE GENOMIC DNA]</scope>
    <source>
        <strain evidence="4">CFBP5888</strain>
    </source>
</reference>
<dbReference type="GO" id="GO:0003677">
    <property type="term" value="F:DNA binding"/>
    <property type="evidence" value="ECO:0007669"/>
    <property type="project" value="UniProtKB-KW"/>
</dbReference>
<dbReference type="InterPro" id="IPR000792">
    <property type="entry name" value="Tscrpt_reg_LuxR_C"/>
</dbReference>
<dbReference type="PRINTS" id="PR00038">
    <property type="entry name" value="HTHLUXR"/>
</dbReference>
<evidence type="ECO:0000256" key="1">
    <source>
        <dbReference type="ARBA" id="ARBA00023125"/>
    </source>
</evidence>
<keyword evidence="4" id="KW-1185">Reference proteome</keyword>
<dbReference type="SUPFAM" id="SSF46894">
    <property type="entry name" value="C-terminal effector domain of the bipartite response regulators"/>
    <property type="match status" value="1"/>
</dbReference>
<proteinExistence type="predicted"/>
<dbReference type="Pfam" id="PF00196">
    <property type="entry name" value="GerE"/>
    <property type="match status" value="1"/>
</dbReference>
<protein>
    <submittedName>
        <fullName evidence="3">Activator of exopolysaccharide synthesis</fullName>
    </submittedName>
</protein>
<dbReference type="Gene3D" id="1.10.10.10">
    <property type="entry name" value="Winged helix-like DNA-binding domain superfamily/Winged helix DNA-binding domain"/>
    <property type="match status" value="1"/>
</dbReference>
<accession>V5ZAD4</accession>
<comment type="caution">
    <text evidence="3">The sequence shown here is derived from an EMBL/GenBank/DDBJ whole genome shotgun (WGS) entry which is preliminary data.</text>
</comment>
<gene>
    <name evidence="3" type="primary">rcsV</name>
    <name evidence="3" type="ORF">EPIR_2847</name>
</gene>